<proteinExistence type="predicted"/>
<dbReference type="InterPro" id="IPR050991">
    <property type="entry name" value="ECM_Regulatory_Proteins"/>
</dbReference>
<dbReference type="CDD" id="cd00063">
    <property type="entry name" value="FN3"/>
    <property type="match status" value="2"/>
</dbReference>
<dbReference type="Pfam" id="PF00041">
    <property type="entry name" value="fn3"/>
    <property type="match status" value="1"/>
</dbReference>
<dbReference type="SUPFAM" id="SSF49265">
    <property type="entry name" value="Fibronectin type III"/>
    <property type="match status" value="4"/>
</dbReference>
<dbReference type="PROSITE" id="PS50853">
    <property type="entry name" value="FN3"/>
    <property type="match status" value="2"/>
</dbReference>
<sequence>MKQIHLFLSFFFLALVISCSKDDETINEPLELEQELNNLPIAPENISHTIIALNWEAVKADNNAKVTYDIYLEGVKIKEDNEDTDFTLTGLESDTDYTGEIIANSSSEKSKSKTSKVRLDKIPFSAKTKKYKNANAPEPSDFLIEVTNITLVSATLQWEAATITDNSEIRYDVYLEGDKVSENSTSTRFLLPLLNSNTEYTGEIIAISSNEKTKNIGFSFKTKESNNLSTEPSDFTVDIEFVRDDFARALWKRPNFDNDAEILYDVYLGDEKVLENNTDARQLLNIQLRDLKPNTSYSGKVVAKNTTTTTTTTKTGHFSFITPETITLSDFTMSIDDITSNSARINWTSSVASDNSEVSYKLLGIIASDSSTETFFKANDLRPSTRYVITIQATAGNVYQVNQFIQKEFTTAASPVDNPNISFPLSHVGGGVIEWVPPIAPDGQGFIYNVYEGLELKEANLPGTTNMLNNIVPVDEFGQFTFESYGNYDIEVEAVFSDGSIAIEKLNFRIDPPPPYPVENLSVENITGTTATINWLPSYTPNGGTIYYNVYLDGNPVTNMYTYFETSYTFENLTPNTFYNVTVEALSDGGSSDPVDISFSTL</sequence>
<dbReference type="PROSITE" id="PS51257">
    <property type="entry name" value="PROKAR_LIPOPROTEIN"/>
    <property type="match status" value="1"/>
</dbReference>
<dbReference type="InterPro" id="IPR003961">
    <property type="entry name" value="FN3_dom"/>
</dbReference>
<dbReference type="InterPro" id="IPR013783">
    <property type="entry name" value="Ig-like_fold"/>
</dbReference>
<dbReference type="InterPro" id="IPR036116">
    <property type="entry name" value="FN3_sf"/>
</dbReference>
<feature type="domain" description="Fibronectin type-III" evidence="2">
    <location>
        <begin position="517"/>
        <end position="602"/>
    </location>
</feature>
<dbReference type="AlphaFoldDB" id="A0A554VH14"/>
<keyword evidence="1" id="KW-0677">Repeat</keyword>
<feature type="domain" description="Fibronectin type-III" evidence="2">
    <location>
        <begin position="138"/>
        <end position="233"/>
    </location>
</feature>
<keyword evidence="4" id="KW-1185">Reference proteome</keyword>
<organism evidence="3 4">
    <name type="scientific">Aquimarina algiphila</name>
    <dbReference type="NCBI Taxonomy" id="2047982"/>
    <lineage>
        <taxon>Bacteria</taxon>
        <taxon>Pseudomonadati</taxon>
        <taxon>Bacteroidota</taxon>
        <taxon>Flavobacteriia</taxon>
        <taxon>Flavobacteriales</taxon>
        <taxon>Flavobacteriaceae</taxon>
        <taxon>Aquimarina</taxon>
    </lineage>
</organism>
<evidence type="ECO:0000313" key="3">
    <source>
        <dbReference type="EMBL" id="TSE06744.1"/>
    </source>
</evidence>
<dbReference type="Gene3D" id="2.60.40.10">
    <property type="entry name" value="Immunoglobulins"/>
    <property type="match status" value="4"/>
</dbReference>
<dbReference type="OrthoDB" id="1081439at2"/>
<accession>A0A554VH14</accession>
<gene>
    <name evidence="3" type="ORF">FOF46_18180</name>
</gene>
<protein>
    <submittedName>
        <fullName evidence="3">Fibronectin type III domain-containing protein</fullName>
    </submittedName>
</protein>
<dbReference type="PANTHER" id="PTHR46708">
    <property type="entry name" value="TENASCIN"/>
    <property type="match status" value="1"/>
</dbReference>
<dbReference type="RefSeq" id="WP_143917438.1">
    <property type="nucleotide sequence ID" value="NZ_CANMIK010000046.1"/>
</dbReference>
<reference evidence="3 4" key="1">
    <citation type="submission" date="2019-07" db="EMBL/GenBank/DDBJ databases">
        <title>The draft genome sequence of Aquimarina algiphila M91.</title>
        <authorList>
            <person name="Meng X."/>
        </authorList>
    </citation>
    <scope>NUCLEOTIDE SEQUENCE [LARGE SCALE GENOMIC DNA]</scope>
    <source>
        <strain evidence="3 4">M91</strain>
    </source>
</reference>
<evidence type="ECO:0000313" key="4">
    <source>
        <dbReference type="Proteomes" id="UP000318833"/>
    </source>
</evidence>
<dbReference type="PANTHER" id="PTHR46708:SF2">
    <property type="entry name" value="FIBRONECTIN TYPE-III DOMAIN-CONTAINING PROTEIN"/>
    <property type="match status" value="1"/>
</dbReference>
<evidence type="ECO:0000259" key="2">
    <source>
        <dbReference type="PROSITE" id="PS50853"/>
    </source>
</evidence>
<dbReference type="Proteomes" id="UP000318833">
    <property type="component" value="Unassembled WGS sequence"/>
</dbReference>
<name>A0A554VH14_9FLAO</name>
<comment type="caution">
    <text evidence="3">The sequence shown here is derived from an EMBL/GenBank/DDBJ whole genome shotgun (WGS) entry which is preliminary data.</text>
</comment>
<evidence type="ECO:0000256" key="1">
    <source>
        <dbReference type="ARBA" id="ARBA00022737"/>
    </source>
</evidence>
<dbReference type="EMBL" id="VLNR01000041">
    <property type="protein sequence ID" value="TSE06744.1"/>
    <property type="molecule type" value="Genomic_DNA"/>
</dbReference>
<dbReference type="SMART" id="SM00060">
    <property type="entry name" value="FN3"/>
    <property type="match status" value="5"/>
</dbReference>